<evidence type="ECO:0000256" key="4">
    <source>
        <dbReference type="SAM" id="MobiDB-lite"/>
    </source>
</evidence>
<dbReference type="SUPFAM" id="SSF48452">
    <property type="entry name" value="TPR-like"/>
    <property type="match status" value="2"/>
</dbReference>
<dbReference type="Gene3D" id="1.25.40.10">
    <property type="entry name" value="Tetratricopeptide repeat domain"/>
    <property type="match status" value="2"/>
</dbReference>
<dbReference type="InterPro" id="IPR011990">
    <property type="entry name" value="TPR-like_helical_dom_sf"/>
</dbReference>
<dbReference type="PANTHER" id="PTHR16193">
    <property type="entry name" value="TETRATRICOPEPTIDE REPEAT PROTEIN 27"/>
    <property type="match status" value="1"/>
</dbReference>
<name>A0A7S3UFE0_9CHLO</name>
<dbReference type="AlphaFoldDB" id="A0A7S3UFE0"/>
<dbReference type="SMART" id="SM00028">
    <property type="entry name" value="TPR"/>
    <property type="match status" value="4"/>
</dbReference>
<accession>A0A7S3UFE0</accession>
<dbReference type="PROSITE" id="PS50005">
    <property type="entry name" value="TPR"/>
    <property type="match status" value="2"/>
</dbReference>
<keyword evidence="2 3" id="KW-0802">TPR repeat</keyword>
<keyword evidence="1" id="KW-0677">Repeat</keyword>
<protein>
    <recommendedName>
        <fullName evidence="6">Tetratricopeptide repeat protein 27 homolog</fullName>
    </recommendedName>
</protein>
<evidence type="ECO:0000256" key="3">
    <source>
        <dbReference type="PROSITE-ProRule" id="PRU00339"/>
    </source>
</evidence>
<dbReference type="InterPro" id="IPR019734">
    <property type="entry name" value="TPR_rpt"/>
</dbReference>
<dbReference type="Pfam" id="PF13181">
    <property type="entry name" value="TPR_8"/>
    <property type="match status" value="1"/>
</dbReference>
<reference evidence="5" key="1">
    <citation type="submission" date="2021-01" db="EMBL/GenBank/DDBJ databases">
        <authorList>
            <person name="Corre E."/>
            <person name="Pelletier E."/>
            <person name="Niang G."/>
            <person name="Scheremetjew M."/>
            <person name="Finn R."/>
            <person name="Kale V."/>
            <person name="Holt S."/>
            <person name="Cochrane G."/>
            <person name="Meng A."/>
            <person name="Brown T."/>
            <person name="Cohen L."/>
        </authorList>
    </citation>
    <scope>NUCLEOTIDE SEQUENCE</scope>
    <source>
        <strain evidence="5">CCMP1897</strain>
    </source>
</reference>
<evidence type="ECO:0000256" key="2">
    <source>
        <dbReference type="ARBA" id="ARBA00022803"/>
    </source>
</evidence>
<evidence type="ECO:0000313" key="5">
    <source>
        <dbReference type="EMBL" id="CAE0613081.1"/>
    </source>
</evidence>
<feature type="repeat" description="TPR" evidence="3">
    <location>
        <begin position="552"/>
        <end position="585"/>
    </location>
</feature>
<evidence type="ECO:0008006" key="6">
    <source>
        <dbReference type="Google" id="ProtNLM"/>
    </source>
</evidence>
<gene>
    <name evidence="5" type="ORF">PSAL00342_LOCUS6980</name>
</gene>
<dbReference type="PANTHER" id="PTHR16193:SF0">
    <property type="entry name" value="TETRATRICOPEPTIDE REPEAT PROTEIN 27"/>
    <property type="match status" value="1"/>
</dbReference>
<feature type="repeat" description="TPR" evidence="3">
    <location>
        <begin position="586"/>
        <end position="619"/>
    </location>
</feature>
<feature type="region of interest" description="Disordered" evidence="4">
    <location>
        <begin position="314"/>
        <end position="334"/>
    </location>
</feature>
<evidence type="ECO:0000256" key="1">
    <source>
        <dbReference type="ARBA" id="ARBA00022737"/>
    </source>
</evidence>
<proteinExistence type="predicted"/>
<dbReference type="InterPro" id="IPR044244">
    <property type="entry name" value="TTC27/Emw1"/>
</dbReference>
<organism evidence="5">
    <name type="scientific">Picocystis salinarum</name>
    <dbReference type="NCBI Taxonomy" id="88271"/>
    <lineage>
        <taxon>Eukaryota</taxon>
        <taxon>Viridiplantae</taxon>
        <taxon>Chlorophyta</taxon>
        <taxon>Picocystophyceae</taxon>
        <taxon>Picocystales</taxon>
        <taxon>Picocystaceae</taxon>
        <taxon>Picocystis</taxon>
    </lineage>
</organism>
<sequence>MWADEREARLLQTSFSKKKEAETCVSEQEDGAGGILRSIERGKYVDAVQKGVVEVLPAPPGGSLEGFFRHVEEHLQQMDVHGTDEHSATDAKFKVIALAVASLYLFVQINVTGPTLGCTIPEYVCDLYGGLANATEEDRKHDRKWLREQMCVDGEELVGKIEGLQYLLLAQVLLVRQWNKDGKDDWDFRPRESLQLSSTHWWAARCLFMGQKLLSRGAATYKEGILACFKHTTEWLHHAFEENQSGYFHGMGMAAKLELIQAHKFYGTVSAADALLEEVTRELGLKIAVTGMMGRRTLHQEESKAQLVVSTQQIRPNNTGEESISESEDEQPFALSGGGGVDENCNVYAIPQLDMEVPTTKLSSLEQVILLEHGLLIKSKMAKDELQDWEISPYLDAVDSHKPSRLAIRVLCELQRARHESSRGRTRERALTRLEQLEEALRTQSVGPEARMRYLFSLSLPLLLHIQQELAQAYVASGLMHDAMKIFESLELWNSLITCYAFLGKKAQCEALIKERLEEEPDNPQLWCALGDITMDLSFYQAAWEKSGHRSVRSQRSLARSALRNANYVDASEHFEKALQLNPIAADDWFSLGYAYLKLGCDDKALLAFSRCTQLDPEQGEAWNNVAALNVRKNRYKEAFVALTEALKQKRSNWQTWSNYAQVAAQLGHWMQVVSATFQLLELTDGKVFPAESIDKLLEALQGKNTGSMGASERDKLLEGLGRIFRNAAEKGSGGIALWRIFAKYHEICGNTESSRDCLVKYIRGLQSGNWTAREEDFQSLAQASLDLCRSYISGVESGAGKKGDLAAARLHLRSLLKLAAAEYSDATEYRRLQEVYDQVLTMEAAC</sequence>
<dbReference type="EMBL" id="HBIS01008167">
    <property type="protein sequence ID" value="CAE0613081.1"/>
    <property type="molecule type" value="Transcribed_RNA"/>
</dbReference>